<dbReference type="PANTHER" id="PTHR34290:SF2">
    <property type="entry name" value="OS04G0668800 PROTEIN"/>
    <property type="match status" value="1"/>
</dbReference>
<dbReference type="RefSeq" id="WP_136735043.1">
    <property type="nucleotide sequence ID" value="NZ_SWDB01000010.1"/>
</dbReference>
<protein>
    <submittedName>
        <fullName evidence="1">DUF393 domain-containing protein</fullName>
    </submittedName>
</protein>
<dbReference type="InterPro" id="IPR007263">
    <property type="entry name" value="DCC1-like"/>
</dbReference>
<comment type="caution">
    <text evidence="1">The sequence shown here is derived from an EMBL/GenBank/DDBJ whole genome shotgun (WGS) entry which is preliminary data.</text>
</comment>
<dbReference type="InterPro" id="IPR044691">
    <property type="entry name" value="DCC1_Trx"/>
</dbReference>
<dbReference type="OrthoDB" id="5294764at2"/>
<reference evidence="1 2" key="1">
    <citation type="submission" date="2019-04" db="EMBL/GenBank/DDBJ databases">
        <title>Thalassotalea guangxiensis sp. nov., isolated from sediment of the coastal wetland.</title>
        <authorList>
            <person name="Zheng S."/>
            <person name="Zhang D."/>
        </authorList>
    </citation>
    <scope>NUCLEOTIDE SEQUENCE [LARGE SCALE GENOMIC DNA]</scope>
    <source>
        <strain evidence="1 2">ZS-4</strain>
    </source>
</reference>
<dbReference type="Pfam" id="PF04134">
    <property type="entry name" value="DCC1-like"/>
    <property type="match status" value="1"/>
</dbReference>
<keyword evidence="2" id="KW-1185">Reference proteome</keyword>
<sequence>MKLTIYFDGKCPLCLQEMRALQRKNAENLLYFVDINRLDFQELYPQINVEKAKAILHGEDDSGNILLGLDVTYRAWSLVGEKWRVAPLRWPLVAKAADKAYLLFARNRYTISRWLTGQERLDCRQCTELNSRE</sequence>
<dbReference type="Proteomes" id="UP000307999">
    <property type="component" value="Unassembled WGS sequence"/>
</dbReference>
<evidence type="ECO:0000313" key="1">
    <source>
        <dbReference type="EMBL" id="TKB46035.1"/>
    </source>
</evidence>
<dbReference type="EMBL" id="SWDB01000010">
    <property type="protein sequence ID" value="TKB46035.1"/>
    <property type="molecule type" value="Genomic_DNA"/>
</dbReference>
<proteinExistence type="predicted"/>
<name>A0A4U1B6B2_9GAMM</name>
<dbReference type="GO" id="GO:0015035">
    <property type="term" value="F:protein-disulfide reductase activity"/>
    <property type="evidence" value="ECO:0007669"/>
    <property type="project" value="InterPro"/>
</dbReference>
<evidence type="ECO:0000313" key="2">
    <source>
        <dbReference type="Proteomes" id="UP000307999"/>
    </source>
</evidence>
<dbReference type="AlphaFoldDB" id="A0A4U1B6B2"/>
<gene>
    <name evidence="1" type="ORF">E8M12_05240</name>
</gene>
<accession>A0A4U1B6B2</accession>
<dbReference type="PANTHER" id="PTHR34290">
    <property type="entry name" value="SI:CH73-390P7.2"/>
    <property type="match status" value="1"/>
</dbReference>
<organism evidence="1 2">
    <name type="scientific">Thalassotalea mangrovi</name>
    <dbReference type="NCBI Taxonomy" id="2572245"/>
    <lineage>
        <taxon>Bacteria</taxon>
        <taxon>Pseudomonadati</taxon>
        <taxon>Pseudomonadota</taxon>
        <taxon>Gammaproteobacteria</taxon>
        <taxon>Alteromonadales</taxon>
        <taxon>Colwelliaceae</taxon>
        <taxon>Thalassotalea</taxon>
    </lineage>
</organism>